<reference evidence="1 2" key="1">
    <citation type="submission" date="2024-02" db="EMBL/GenBank/DDBJ databases">
        <title>A chromosome-level genome assembly of Drosophila madeirensis, a fruit fly species endemic to Madeira island.</title>
        <authorList>
            <person name="Tomihara K."/>
            <person name="Llopart A."/>
            <person name="Yamamoto D."/>
        </authorList>
    </citation>
    <scope>NUCLEOTIDE SEQUENCE [LARGE SCALE GENOMIC DNA]</scope>
    <source>
        <strain evidence="1 2">RF1</strain>
    </source>
</reference>
<dbReference type="EMBL" id="AP029265">
    <property type="protein sequence ID" value="BFF98272.1"/>
    <property type="molecule type" value="Genomic_DNA"/>
</dbReference>
<gene>
    <name evidence="1" type="ORF">DMAD_06472</name>
</gene>
<evidence type="ECO:0000313" key="2">
    <source>
        <dbReference type="Proteomes" id="UP001500889"/>
    </source>
</evidence>
<organism evidence="1 2">
    <name type="scientific">Drosophila madeirensis</name>
    <name type="common">Fruit fly</name>
    <dbReference type="NCBI Taxonomy" id="30013"/>
    <lineage>
        <taxon>Eukaryota</taxon>
        <taxon>Metazoa</taxon>
        <taxon>Ecdysozoa</taxon>
        <taxon>Arthropoda</taxon>
        <taxon>Hexapoda</taxon>
        <taxon>Insecta</taxon>
        <taxon>Pterygota</taxon>
        <taxon>Neoptera</taxon>
        <taxon>Endopterygota</taxon>
        <taxon>Diptera</taxon>
        <taxon>Brachycera</taxon>
        <taxon>Muscomorpha</taxon>
        <taxon>Ephydroidea</taxon>
        <taxon>Drosophilidae</taxon>
        <taxon>Drosophila</taxon>
        <taxon>Sophophora</taxon>
    </lineage>
</organism>
<name>A0AAU9FRF2_DROMD</name>
<sequence>MKMDICSSFNFSDFCTSFAHAPAKSFRPHLNISFAGIEFAQNHTNMLQGLPCATDVPTIIGNGIELDETLLKSATNLQGRSLGIIDATIENPYILPDEEELWIRRKEEKVPEEEIVPEEETVTKEKQVTEEQKVPEISHGRICRGLLGARLGASCTPFAASLNSKISFSSRVSTLMREFSHETPLSRNAAKNQCATLHICLAKLLPRNLSRLLLCITYPRDTEATGSRLWQKPVLQLVHYRNISGWQTYHILLCDKLTSELMLQMRLGGQWKSSKSSHWIHLNYADTPQSTRIFSWFEFVSCLLVEFR</sequence>
<proteinExistence type="predicted"/>
<dbReference type="AlphaFoldDB" id="A0AAU9FRF2"/>
<keyword evidence="2" id="KW-1185">Reference proteome</keyword>
<dbReference type="Proteomes" id="UP001500889">
    <property type="component" value="Chromosome J"/>
</dbReference>
<protein>
    <submittedName>
        <fullName evidence="1">Uncharacterized protein</fullName>
    </submittedName>
</protein>
<accession>A0AAU9FRF2</accession>
<evidence type="ECO:0000313" key="1">
    <source>
        <dbReference type="EMBL" id="BFF98272.1"/>
    </source>
</evidence>